<keyword evidence="10" id="KW-1185">Reference proteome</keyword>
<comment type="subcellular location">
    <subcellularLocation>
        <location evidence="1 7">Cell membrane</location>
        <topology evidence="1 7">Multi-pass membrane protein</topology>
    </subcellularLocation>
</comment>
<dbReference type="AlphaFoldDB" id="A0A1T5ITJ8"/>
<keyword evidence="4 7" id="KW-0812">Transmembrane</keyword>
<dbReference type="SUPFAM" id="SSF161098">
    <property type="entry name" value="MetI-like"/>
    <property type="match status" value="1"/>
</dbReference>
<feature type="transmembrane region" description="Helical" evidence="7">
    <location>
        <begin position="170"/>
        <end position="194"/>
    </location>
</feature>
<feature type="domain" description="ABC transmembrane type-1" evidence="8">
    <location>
        <begin position="84"/>
        <end position="298"/>
    </location>
</feature>
<evidence type="ECO:0000256" key="4">
    <source>
        <dbReference type="ARBA" id="ARBA00022692"/>
    </source>
</evidence>
<evidence type="ECO:0000256" key="3">
    <source>
        <dbReference type="ARBA" id="ARBA00022475"/>
    </source>
</evidence>
<name>A0A1T5ITJ8_9MICO</name>
<evidence type="ECO:0000256" key="7">
    <source>
        <dbReference type="RuleBase" id="RU363032"/>
    </source>
</evidence>
<evidence type="ECO:0000256" key="6">
    <source>
        <dbReference type="ARBA" id="ARBA00023136"/>
    </source>
</evidence>
<dbReference type="PANTHER" id="PTHR30193:SF37">
    <property type="entry name" value="INNER MEMBRANE ABC TRANSPORTER PERMEASE PROTEIN YCJO"/>
    <property type="match status" value="1"/>
</dbReference>
<proteinExistence type="inferred from homology"/>
<keyword evidence="9" id="KW-0762">Sugar transport</keyword>
<dbReference type="InterPro" id="IPR035906">
    <property type="entry name" value="MetI-like_sf"/>
</dbReference>
<keyword evidence="2 7" id="KW-0813">Transport</keyword>
<dbReference type="RefSeq" id="WP_079571846.1">
    <property type="nucleotide sequence ID" value="NZ_FUZQ01000001.1"/>
</dbReference>
<dbReference type="Proteomes" id="UP000189777">
    <property type="component" value="Unassembled WGS sequence"/>
</dbReference>
<gene>
    <name evidence="9" type="ORF">SAMN04324258_0909</name>
</gene>
<dbReference type="PANTHER" id="PTHR30193">
    <property type="entry name" value="ABC TRANSPORTER PERMEASE PROTEIN"/>
    <property type="match status" value="1"/>
</dbReference>
<reference evidence="9 10" key="1">
    <citation type="submission" date="2017-02" db="EMBL/GenBank/DDBJ databases">
        <authorList>
            <person name="Peterson S.W."/>
        </authorList>
    </citation>
    <scope>NUCLEOTIDE SEQUENCE [LARGE SCALE GENOMIC DNA]</scope>
    <source>
        <strain evidence="9 10">DSM 21481</strain>
    </source>
</reference>
<dbReference type="CDD" id="cd06261">
    <property type="entry name" value="TM_PBP2"/>
    <property type="match status" value="1"/>
</dbReference>
<organism evidence="9 10">
    <name type="scientific">Krasilnikoviella flava</name>
    <dbReference type="NCBI Taxonomy" id="526729"/>
    <lineage>
        <taxon>Bacteria</taxon>
        <taxon>Bacillati</taxon>
        <taxon>Actinomycetota</taxon>
        <taxon>Actinomycetes</taxon>
        <taxon>Micrococcales</taxon>
        <taxon>Promicromonosporaceae</taxon>
        <taxon>Krasilnikoviella</taxon>
    </lineage>
</organism>
<evidence type="ECO:0000256" key="2">
    <source>
        <dbReference type="ARBA" id="ARBA00022448"/>
    </source>
</evidence>
<dbReference type="GO" id="GO:0055085">
    <property type="term" value="P:transmembrane transport"/>
    <property type="evidence" value="ECO:0007669"/>
    <property type="project" value="InterPro"/>
</dbReference>
<keyword evidence="3" id="KW-1003">Cell membrane</keyword>
<accession>A0A1T5ITJ8</accession>
<dbReference type="InterPro" id="IPR000515">
    <property type="entry name" value="MetI-like"/>
</dbReference>
<feature type="transmembrane region" description="Helical" evidence="7">
    <location>
        <begin position="88"/>
        <end position="110"/>
    </location>
</feature>
<feature type="transmembrane region" description="Helical" evidence="7">
    <location>
        <begin position="28"/>
        <end position="54"/>
    </location>
</feature>
<dbReference type="GO" id="GO:0005886">
    <property type="term" value="C:plasma membrane"/>
    <property type="evidence" value="ECO:0007669"/>
    <property type="project" value="UniProtKB-SubCell"/>
</dbReference>
<protein>
    <submittedName>
        <fullName evidence="9">Multiple sugar transport system permease protein</fullName>
    </submittedName>
</protein>
<dbReference type="STRING" id="526729.SAMN04324258_0909"/>
<dbReference type="Gene3D" id="1.10.3720.10">
    <property type="entry name" value="MetI-like"/>
    <property type="match status" value="1"/>
</dbReference>
<dbReference type="EMBL" id="FUZQ01000001">
    <property type="protein sequence ID" value="SKC42504.1"/>
    <property type="molecule type" value="Genomic_DNA"/>
</dbReference>
<evidence type="ECO:0000256" key="5">
    <source>
        <dbReference type="ARBA" id="ARBA00022989"/>
    </source>
</evidence>
<keyword evidence="6 7" id="KW-0472">Membrane</keyword>
<evidence type="ECO:0000256" key="1">
    <source>
        <dbReference type="ARBA" id="ARBA00004651"/>
    </source>
</evidence>
<evidence type="ECO:0000313" key="10">
    <source>
        <dbReference type="Proteomes" id="UP000189777"/>
    </source>
</evidence>
<evidence type="ECO:0000259" key="8">
    <source>
        <dbReference type="PROSITE" id="PS50928"/>
    </source>
</evidence>
<dbReference type="InterPro" id="IPR051393">
    <property type="entry name" value="ABC_transporter_permease"/>
</dbReference>
<dbReference type="Pfam" id="PF00528">
    <property type="entry name" value="BPD_transp_1"/>
    <property type="match status" value="1"/>
</dbReference>
<dbReference type="PROSITE" id="PS50928">
    <property type="entry name" value="ABC_TM1"/>
    <property type="match status" value="1"/>
</dbReference>
<dbReference type="OrthoDB" id="4319190at2"/>
<evidence type="ECO:0000313" key="9">
    <source>
        <dbReference type="EMBL" id="SKC42504.1"/>
    </source>
</evidence>
<sequence>MTKPSPTTDALRTPGIPRRRDQRQWAPYLFISPFFLLFTVFMVVPVGAGIYLSLTDWAGLGSPEYVGLANYSRLLRDASFGAALANTAFYTVFAMVVVLPLALLIALALDAKGLRLRDFFRLTYFMPVVLSPIVIALIFGLVFDGEYGLLNATLEALFGVGGVSWLTDPWWARVVVVVLVLWRWTGYLTIFFLAGLQNIPRELHEAAELDGAGVVRRFFAVTVPQLKPVTAFIAVTMLVNTAQIFEEPFLLTQGGPGEATLSVSMFVYRAGFQRQELGYAAAAGVVMFVIVFVLGRLGTRAFGVGRNR</sequence>
<feature type="transmembrane region" description="Helical" evidence="7">
    <location>
        <begin position="122"/>
        <end position="143"/>
    </location>
</feature>
<feature type="transmembrane region" description="Helical" evidence="7">
    <location>
        <begin position="277"/>
        <end position="298"/>
    </location>
</feature>
<keyword evidence="5 7" id="KW-1133">Transmembrane helix</keyword>
<comment type="similarity">
    <text evidence="7">Belongs to the binding-protein-dependent transport system permease family.</text>
</comment>